<dbReference type="NCBIfam" id="NF005559">
    <property type="entry name" value="PRK07231.1"/>
    <property type="match status" value="1"/>
</dbReference>
<dbReference type="PANTHER" id="PTHR42879">
    <property type="entry name" value="3-OXOACYL-(ACYL-CARRIER-PROTEIN) REDUCTASE"/>
    <property type="match status" value="1"/>
</dbReference>
<dbReference type="GO" id="GO:0032787">
    <property type="term" value="P:monocarboxylic acid metabolic process"/>
    <property type="evidence" value="ECO:0007669"/>
    <property type="project" value="UniProtKB-ARBA"/>
</dbReference>
<dbReference type="EMBL" id="VXRG01000175">
    <property type="protein sequence ID" value="MXY95848.1"/>
    <property type="molecule type" value="Genomic_DNA"/>
</dbReference>
<dbReference type="PANTHER" id="PTHR42879:SF2">
    <property type="entry name" value="3-OXOACYL-[ACYL-CARRIER-PROTEIN] REDUCTASE FABG"/>
    <property type="match status" value="1"/>
</dbReference>
<proteinExistence type="inferred from homology"/>
<dbReference type="PRINTS" id="PR00081">
    <property type="entry name" value="GDHRDH"/>
</dbReference>
<dbReference type="InterPro" id="IPR036291">
    <property type="entry name" value="NAD(P)-bd_dom_sf"/>
</dbReference>
<dbReference type="CDD" id="cd05233">
    <property type="entry name" value="SDR_c"/>
    <property type="match status" value="1"/>
</dbReference>
<dbReference type="PROSITE" id="PS00061">
    <property type="entry name" value="ADH_SHORT"/>
    <property type="match status" value="1"/>
</dbReference>
<dbReference type="InterPro" id="IPR002347">
    <property type="entry name" value="SDR_fam"/>
</dbReference>
<dbReference type="FunFam" id="3.40.50.720:FF:000084">
    <property type="entry name" value="Short-chain dehydrogenase reductase"/>
    <property type="match status" value="1"/>
</dbReference>
<dbReference type="InterPro" id="IPR050259">
    <property type="entry name" value="SDR"/>
</dbReference>
<dbReference type="Pfam" id="PF13561">
    <property type="entry name" value="adh_short_C2"/>
    <property type="match status" value="1"/>
</dbReference>
<accession>A0A6B0Z2F9</accession>
<protein>
    <submittedName>
        <fullName evidence="3">SDR family oxidoreductase</fullName>
    </submittedName>
</protein>
<dbReference type="PRINTS" id="PR00080">
    <property type="entry name" value="SDRFAMILY"/>
</dbReference>
<dbReference type="AlphaFoldDB" id="A0A6B0Z2F9"/>
<dbReference type="Gene3D" id="3.40.50.720">
    <property type="entry name" value="NAD(P)-binding Rossmann-like Domain"/>
    <property type="match status" value="1"/>
</dbReference>
<evidence type="ECO:0000256" key="1">
    <source>
        <dbReference type="ARBA" id="ARBA00006484"/>
    </source>
</evidence>
<name>A0A6B0Z2F9_9CHLR</name>
<comment type="similarity">
    <text evidence="1">Belongs to the short-chain dehydrogenases/reductases (SDR) family.</text>
</comment>
<comment type="caution">
    <text evidence="3">The sequence shown here is derived from an EMBL/GenBank/DDBJ whole genome shotgun (WGS) entry which is preliminary data.</text>
</comment>
<dbReference type="InterPro" id="IPR020904">
    <property type="entry name" value="Sc_DH/Rdtase_CS"/>
</dbReference>
<reference evidence="3" key="1">
    <citation type="submission" date="2019-09" db="EMBL/GenBank/DDBJ databases">
        <title>Characterisation of the sponge microbiome using genome-centric metagenomics.</title>
        <authorList>
            <person name="Engelberts J.P."/>
            <person name="Robbins S.J."/>
            <person name="De Goeij J.M."/>
            <person name="Aranda M."/>
            <person name="Bell S.C."/>
            <person name="Webster N.S."/>
        </authorList>
    </citation>
    <scope>NUCLEOTIDE SEQUENCE</scope>
    <source>
        <strain evidence="3">SB0664_bin_27</strain>
    </source>
</reference>
<evidence type="ECO:0000256" key="2">
    <source>
        <dbReference type="ARBA" id="ARBA00023002"/>
    </source>
</evidence>
<organism evidence="3">
    <name type="scientific">Caldilineaceae bacterium SB0664_bin_27</name>
    <dbReference type="NCBI Taxonomy" id="2605260"/>
    <lineage>
        <taxon>Bacteria</taxon>
        <taxon>Bacillati</taxon>
        <taxon>Chloroflexota</taxon>
        <taxon>Caldilineae</taxon>
        <taxon>Caldilineales</taxon>
        <taxon>Caldilineaceae</taxon>
    </lineage>
</organism>
<evidence type="ECO:0000313" key="3">
    <source>
        <dbReference type="EMBL" id="MXY95848.1"/>
    </source>
</evidence>
<sequence length="259" mass="26981">MSDFSGKTVIVTGGAKGIGEGVTRAFAQAGAHVFCADVDTEAGARMEAENSSVAGKITYVNADVAGAATCEALVGQAAATGSVDVLVNNVGIQPVDSYLPAHEFPEETWDRILDVNLKSGFLMSKYAVPFMLQQGGGVIINIASVQGRQSMKGVPAYAASKGGMISLTQQLALEYAEQNIRVLAVNPGTIETSLAMESVNHDLEALRTAAERTHPMGRIGTPEDIASVVLFLSSDAASFMTGEYVNVDGGMMAQGSWAE</sequence>
<gene>
    <name evidence="3" type="ORF">F4Y42_20605</name>
</gene>
<keyword evidence="2" id="KW-0560">Oxidoreductase</keyword>
<dbReference type="GO" id="GO:0016491">
    <property type="term" value="F:oxidoreductase activity"/>
    <property type="evidence" value="ECO:0007669"/>
    <property type="project" value="UniProtKB-KW"/>
</dbReference>
<dbReference type="SUPFAM" id="SSF51735">
    <property type="entry name" value="NAD(P)-binding Rossmann-fold domains"/>
    <property type="match status" value="1"/>
</dbReference>